<name>A0A6G7Y5J2_9ACTN</name>
<gene>
    <name evidence="3" type="ORF">G7070_07185</name>
</gene>
<protein>
    <submittedName>
        <fullName evidence="3">Phosphotransferase</fullName>
    </submittedName>
</protein>
<evidence type="ECO:0000259" key="2">
    <source>
        <dbReference type="Pfam" id="PF01636"/>
    </source>
</evidence>
<dbReference type="InterPro" id="IPR002575">
    <property type="entry name" value="Aminoglycoside_PTrfase"/>
</dbReference>
<evidence type="ECO:0000313" key="4">
    <source>
        <dbReference type="Proteomes" id="UP000501058"/>
    </source>
</evidence>
<dbReference type="Pfam" id="PF01636">
    <property type="entry name" value="APH"/>
    <property type="match status" value="1"/>
</dbReference>
<dbReference type="KEGG" id="prv:G7070_07185"/>
<dbReference type="EMBL" id="CP049865">
    <property type="protein sequence ID" value="QIK72092.1"/>
    <property type="molecule type" value="Genomic_DNA"/>
</dbReference>
<dbReference type="GO" id="GO:0016740">
    <property type="term" value="F:transferase activity"/>
    <property type="evidence" value="ECO:0007669"/>
    <property type="project" value="UniProtKB-KW"/>
</dbReference>
<dbReference type="Gene3D" id="3.90.1200.10">
    <property type="match status" value="1"/>
</dbReference>
<dbReference type="SUPFAM" id="SSF56112">
    <property type="entry name" value="Protein kinase-like (PK-like)"/>
    <property type="match status" value="1"/>
</dbReference>
<sequence length="251" mass="28466">MAKPEKPKPEKPLEGGNMTPVSRLGDQVLREAGPWTPTIQRLLAHLRDRGLDWVPEPQGWTKDGREALSYLKGKVPIYPLPDWVYDEAVLRDGARFLRALHDATADYEDPEATWRGVPRQPHEVICHNDFAPYNMVFRDRELVGVIDWDFAAPGPRLWDLAYYAYRTVPLMRSDNPDSPTISIDLLVRIQLMLDAYGSDASVPELLAVIVERLDELASFTHTHGLRRKNDKLLADAKNYSLDAAFLGGLLR</sequence>
<accession>A0A6G7Y5J2</accession>
<keyword evidence="4" id="KW-1185">Reference proteome</keyword>
<feature type="region of interest" description="Disordered" evidence="1">
    <location>
        <begin position="1"/>
        <end position="21"/>
    </location>
</feature>
<keyword evidence="3" id="KW-0808">Transferase</keyword>
<dbReference type="InterPro" id="IPR011009">
    <property type="entry name" value="Kinase-like_dom_sf"/>
</dbReference>
<evidence type="ECO:0000256" key="1">
    <source>
        <dbReference type="SAM" id="MobiDB-lite"/>
    </source>
</evidence>
<proteinExistence type="predicted"/>
<organism evidence="3 4">
    <name type="scientific">Propioniciclava coleopterorum</name>
    <dbReference type="NCBI Taxonomy" id="2714937"/>
    <lineage>
        <taxon>Bacteria</taxon>
        <taxon>Bacillati</taxon>
        <taxon>Actinomycetota</taxon>
        <taxon>Actinomycetes</taxon>
        <taxon>Propionibacteriales</taxon>
        <taxon>Propionibacteriaceae</taxon>
        <taxon>Propioniciclava</taxon>
    </lineage>
</organism>
<feature type="compositionally biased region" description="Basic and acidic residues" evidence="1">
    <location>
        <begin position="1"/>
        <end position="13"/>
    </location>
</feature>
<dbReference type="AlphaFoldDB" id="A0A6G7Y5J2"/>
<reference evidence="3 4" key="1">
    <citation type="submission" date="2020-03" db="EMBL/GenBank/DDBJ databases">
        <title>Propioniciclava sp. nov., isolated from Hydrophilus acuminatus.</title>
        <authorList>
            <person name="Hyun D.-W."/>
            <person name="Bae J.-W."/>
        </authorList>
    </citation>
    <scope>NUCLEOTIDE SEQUENCE [LARGE SCALE GENOMIC DNA]</scope>
    <source>
        <strain evidence="3 4">HDW11</strain>
    </source>
</reference>
<dbReference type="RefSeq" id="WP_166233116.1">
    <property type="nucleotide sequence ID" value="NZ_CP049865.1"/>
</dbReference>
<feature type="domain" description="Aminoglycoside phosphotransferase" evidence="2">
    <location>
        <begin position="114"/>
        <end position="165"/>
    </location>
</feature>
<dbReference type="Proteomes" id="UP000501058">
    <property type="component" value="Chromosome"/>
</dbReference>
<evidence type="ECO:0000313" key="3">
    <source>
        <dbReference type="EMBL" id="QIK72092.1"/>
    </source>
</evidence>